<gene>
    <name evidence="2" type="ORF">QP939_34850</name>
</gene>
<evidence type="ECO:0000313" key="2">
    <source>
        <dbReference type="EMBL" id="WIV54023.1"/>
    </source>
</evidence>
<sequence>MLKSITTVAAAVSLGVVGVAVSPAAAATKTFSCSTGSTAYDDDGYLYAYYSASGTASWLVTGIDYRIYMGQGIRYGNHSDVYYTDNAFAPTKNFSTANGKSDGSLGTLTTTDYLRPRRTSNGVSFKFTFDESLSPDPSCTGSGTFPS</sequence>
<evidence type="ECO:0000256" key="1">
    <source>
        <dbReference type="SAM" id="SignalP"/>
    </source>
</evidence>
<keyword evidence="3" id="KW-1185">Reference proteome</keyword>
<dbReference type="Proteomes" id="UP001227101">
    <property type="component" value="Chromosome"/>
</dbReference>
<feature type="signal peptide" evidence="1">
    <location>
        <begin position="1"/>
        <end position="26"/>
    </location>
</feature>
<dbReference type="EMBL" id="CP127173">
    <property type="protein sequence ID" value="WIV54023.1"/>
    <property type="molecule type" value="Genomic_DNA"/>
</dbReference>
<proteinExistence type="predicted"/>
<evidence type="ECO:0000313" key="3">
    <source>
        <dbReference type="Proteomes" id="UP001227101"/>
    </source>
</evidence>
<reference evidence="2 3" key="1">
    <citation type="submission" date="2023-06" db="EMBL/GenBank/DDBJ databases">
        <authorList>
            <person name="Oyuntsetseg B."/>
            <person name="Kim S.B."/>
        </authorList>
    </citation>
    <scope>NUCLEOTIDE SEQUENCE [LARGE SCALE GENOMIC DNA]</scope>
    <source>
        <strain evidence="2 3">2-2</strain>
    </source>
</reference>
<feature type="chain" id="PRO_5046998887" evidence="1">
    <location>
        <begin position="27"/>
        <end position="147"/>
    </location>
</feature>
<protein>
    <submittedName>
        <fullName evidence="2">Uncharacterized protein</fullName>
    </submittedName>
</protein>
<accession>A0ABY8XEI2</accession>
<organism evidence="2 3">
    <name type="scientific">Amycolatopsis nalaikhensis</name>
    <dbReference type="NCBI Taxonomy" id="715472"/>
    <lineage>
        <taxon>Bacteria</taxon>
        <taxon>Bacillati</taxon>
        <taxon>Actinomycetota</taxon>
        <taxon>Actinomycetes</taxon>
        <taxon>Pseudonocardiales</taxon>
        <taxon>Pseudonocardiaceae</taxon>
        <taxon>Amycolatopsis</taxon>
    </lineage>
</organism>
<dbReference type="RefSeq" id="WP_285450565.1">
    <property type="nucleotide sequence ID" value="NZ_CP127173.1"/>
</dbReference>
<keyword evidence="1" id="KW-0732">Signal</keyword>
<name>A0ABY8XEI2_9PSEU</name>